<dbReference type="InterPro" id="IPR006879">
    <property type="entry name" value="YdjC-like"/>
</dbReference>
<dbReference type="GO" id="GO:0016787">
    <property type="term" value="F:hydrolase activity"/>
    <property type="evidence" value="ECO:0007669"/>
    <property type="project" value="UniProtKB-KW"/>
</dbReference>
<evidence type="ECO:0000313" key="7">
    <source>
        <dbReference type="Proteomes" id="UP000095256"/>
    </source>
</evidence>
<organism evidence="6 7">
    <name type="scientific">Enterococcus rivorum</name>
    <dbReference type="NCBI Taxonomy" id="762845"/>
    <lineage>
        <taxon>Bacteria</taxon>
        <taxon>Bacillati</taxon>
        <taxon>Bacillota</taxon>
        <taxon>Bacilli</taxon>
        <taxon>Lactobacillales</taxon>
        <taxon>Enterococcaceae</taxon>
        <taxon>Enterococcus</taxon>
    </lineage>
</organism>
<dbReference type="PANTHER" id="PTHR31609:SF1">
    <property type="entry name" value="CARBOHYDRATE DEACETYLASE"/>
    <property type="match status" value="1"/>
</dbReference>
<keyword evidence="2" id="KW-0479">Metal-binding</keyword>
<dbReference type="GO" id="GO:0019213">
    <property type="term" value="F:deacetylase activity"/>
    <property type="evidence" value="ECO:0007669"/>
    <property type="project" value="TreeGrafter"/>
</dbReference>
<evidence type="ECO:0000256" key="4">
    <source>
        <dbReference type="ARBA" id="ARBA00022842"/>
    </source>
</evidence>
<evidence type="ECO:0000256" key="1">
    <source>
        <dbReference type="ARBA" id="ARBA00001946"/>
    </source>
</evidence>
<sequence>MAILIRADDLGYSEAINYGIAKSVLEGVVNNVGVMVNMPATEHGLNLLKNVDVCYGCHTNICVGKPLTDPQFIPSITTTTGTFKSSKEYRQAKEDFVVLEEVLLEIEAQYHKFVELTGRQPQYFEGHAVESPNLVKGLQMIAEKYQLKYSGFSFDGKPMLVNQTKVYVSMDSMKPDYNPYQSLKKLVEAPHKDGVDMLILHPGYLDDFILNTSSLTIPRTKEVAMAIHPDTKALLKQANIQLLTYADL</sequence>
<dbReference type="RefSeq" id="WP_069700157.1">
    <property type="nucleotide sequence ID" value="NZ_JAGGMA010000006.1"/>
</dbReference>
<dbReference type="Gene3D" id="3.20.20.370">
    <property type="entry name" value="Glycoside hydrolase/deacetylase"/>
    <property type="match status" value="1"/>
</dbReference>
<keyword evidence="5" id="KW-0119">Carbohydrate metabolism</keyword>
<gene>
    <name evidence="6" type="ORF">BCR26_06465</name>
</gene>
<dbReference type="Proteomes" id="UP000095256">
    <property type="component" value="Unassembled WGS sequence"/>
</dbReference>
<name>A0A1E5KSN1_9ENTE</name>
<dbReference type="GO" id="GO:0046872">
    <property type="term" value="F:metal ion binding"/>
    <property type="evidence" value="ECO:0007669"/>
    <property type="project" value="UniProtKB-KW"/>
</dbReference>
<keyword evidence="7" id="KW-1185">Reference proteome</keyword>
<dbReference type="STRING" id="762845.BCR26_06465"/>
<dbReference type="PANTHER" id="PTHR31609">
    <property type="entry name" value="YDJC DEACETYLASE FAMILY MEMBER"/>
    <property type="match status" value="1"/>
</dbReference>
<comment type="caution">
    <text evidence="6">The sequence shown here is derived from an EMBL/GenBank/DDBJ whole genome shotgun (WGS) entry which is preliminary data.</text>
</comment>
<protein>
    <submittedName>
        <fullName evidence="6">PTS sugar transporter</fullName>
    </submittedName>
</protein>
<keyword evidence="6" id="KW-0813">Transport</keyword>
<proteinExistence type="predicted"/>
<dbReference type="InterPro" id="IPR011330">
    <property type="entry name" value="Glyco_hydro/deAcase_b/a-brl"/>
</dbReference>
<dbReference type="EMBL" id="MIEK01000078">
    <property type="protein sequence ID" value="OEH80870.1"/>
    <property type="molecule type" value="Genomic_DNA"/>
</dbReference>
<dbReference type="GO" id="GO:0005975">
    <property type="term" value="P:carbohydrate metabolic process"/>
    <property type="evidence" value="ECO:0007669"/>
    <property type="project" value="InterPro"/>
</dbReference>
<comment type="cofactor">
    <cofactor evidence="1">
        <name>Mg(2+)</name>
        <dbReference type="ChEBI" id="CHEBI:18420"/>
    </cofactor>
</comment>
<evidence type="ECO:0000313" key="6">
    <source>
        <dbReference type="EMBL" id="OEH80870.1"/>
    </source>
</evidence>
<evidence type="ECO:0000256" key="3">
    <source>
        <dbReference type="ARBA" id="ARBA00022801"/>
    </source>
</evidence>
<keyword evidence="6" id="KW-0762">Sugar transport</keyword>
<evidence type="ECO:0000256" key="2">
    <source>
        <dbReference type="ARBA" id="ARBA00022723"/>
    </source>
</evidence>
<keyword evidence="3" id="KW-0378">Hydrolase</keyword>
<dbReference type="OrthoDB" id="9774177at2"/>
<reference evidence="6 7" key="1">
    <citation type="submission" date="2016-09" db="EMBL/GenBank/DDBJ databases">
        <authorList>
            <person name="Capua I."/>
            <person name="De Benedictis P."/>
            <person name="Joannis T."/>
            <person name="Lombin L.H."/>
            <person name="Cattoli G."/>
        </authorList>
    </citation>
    <scope>NUCLEOTIDE SEQUENCE [LARGE SCALE GENOMIC DNA]</scope>
    <source>
        <strain evidence="6 7">LMG 25899</strain>
    </source>
</reference>
<dbReference type="AlphaFoldDB" id="A0A1E5KSN1"/>
<dbReference type="Pfam" id="PF04794">
    <property type="entry name" value="YdjC"/>
    <property type="match status" value="1"/>
</dbReference>
<keyword evidence="4" id="KW-0460">Magnesium</keyword>
<evidence type="ECO:0000256" key="5">
    <source>
        <dbReference type="ARBA" id="ARBA00023277"/>
    </source>
</evidence>
<dbReference type="SUPFAM" id="SSF88713">
    <property type="entry name" value="Glycoside hydrolase/deacetylase"/>
    <property type="match status" value="1"/>
</dbReference>
<accession>A0A1E5KSN1</accession>